<dbReference type="AlphaFoldDB" id="A0A8X7Q4X6"/>
<dbReference type="FunFam" id="3.40.50.2300:FF:000629">
    <property type="entry name" value="Glutamate receptor 1.3"/>
    <property type="match status" value="1"/>
</dbReference>
<evidence type="ECO:0000256" key="1">
    <source>
        <dbReference type="ARBA" id="ARBA00004141"/>
    </source>
</evidence>
<sequence length="615" mass="68409">MERFGIQNPTLVSFVLVLLLSISNFLASSQNDDVNKDSGSEYDRVPVHVPVGLVLDLGSMEGKIVRSSVSMALTDFYTTNSDYKTRLSLSVRNSHGEPLLALASGVDLLQAVGVEAIISGSSFLETKLLAELGEKARVPVISLDSPISSSLSRYSHLIQATHDSSSEAKGITAFIQEFEWDSVALVYEDDDGWRESMQLMVDHFHENEVRIRSKVGFTSSSSDELMMDRVFVVHCSELVATHLFSCAEKLGMMGEGFAWILTAKSMNNFNGDDFSREVMEGVVGFRSYIPKSKELQNFTLRWRKSLDSDDEVVGLEITRLSVSGVWAHDIAWALARAVEVTRMVNASSSTTLLEAITDSMFKGLSGDHFHVKDNNFLSDKFEIVNLIGSGERVVGFWNSNGSFSNRRLLSSSTHNKLETIIWPGGSAQSPNRRNPGENKRKKLRVLVTSSNRFPRLVKVTTDPATKIVSAEGFCIDVFKASINPFNYDVEFILWRGGSNYDKLAHALYNQKDKYDAAVGDTTITSNRLKYVDFTMAFTELGLGIVAPKERSMWVFFQPLTRDLWVTSAAFFVLTGIIVWLIERPENTEFQGSWSEQIGVIFGLASLPLCMLTGRS</sequence>
<dbReference type="Pfam" id="PF01094">
    <property type="entry name" value="ANF_receptor"/>
    <property type="match status" value="1"/>
</dbReference>
<keyword evidence="10" id="KW-0675">Receptor</keyword>
<dbReference type="InterPro" id="IPR028082">
    <property type="entry name" value="Peripla_BP_I"/>
</dbReference>
<keyword evidence="7 15" id="KW-1133">Transmembrane helix</keyword>
<keyword evidence="4" id="KW-0813">Transport</keyword>
<comment type="subcellular location">
    <subcellularLocation>
        <location evidence="1">Membrane</location>
        <topology evidence="1">Multi-pass membrane protein</topology>
    </subcellularLocation>
</comment>
<dbReference type="InterPro" id="IPR001320">
    <property type="entry name" value="Iontro_rcpt_C"/>
</dbReference>
<dbReference type="InterPro" id="IPR015683">
    <property type="entry name" value="Ionotropic_Glu_rcpt"/>
</dbReference>
<dbReference type="OrthoDB" id="5984008at2759"/>
<evidence type="ECO:0000256" key="4">
    <source>
        <dbReference type="ARBA" id="ARBA00022448"/>
    </source>
</evidence>
<dbReference type="PANTHER" id="PTHR34836:SF1">
    <property type="entry name" value="OS09G0428600 PROTEIN"/>
    <property type="match status" value="1"/>
</dbReference>
<gene>
    <name evidence="18" type="ORF">Bca52824_068268</name>
</gene>
<evidence type="ECO:0000256" key="14">
    <source>
        <dbReference type="ARBA" id="ARBA00049638"/>
    </source>
</evidence>
<dbReference type="GO" id="GO:0015276">
    <property type="term" value="F:ligand-gated monoatomic ion channel activity"/>
    <property type="evidence" value="ECO:0007669"/>
    <property type="project" value="InterPro"/>
</dbReference>
<proteinExistence type="inferred from homology"/>
<evidence type="ECO:0000256" key="9">
    <source>
        <dbReference type="ARBA" id="ARBA00023136"/>
    </source>
</evidence>
<evidence type="ECO:0000256" key="8">
    <source>
        <dbReference type="ARBA" id="ARBA00023065"/>
    </source>
</evidence>
<dbReference type="InterPro" id="IPR044440">
    <property type="entry name" value="GABAb_receptor_plant_PBP1"/>
</dbReference>
<comment type="caution">
    <text evidence="18">The sequence shown here is derived from an EMBL/GenBank/DDBJ whole genome shotgun (WGS) entry which is preliminary data.</text>
</comment>
<keyword evidence="19" id="KW-1185">Reference proteome</keyword>
<dbReference type="CDD" id="cd19990">
    <property type="entry name" value="PBP1_GABAb_receptor_plant"/>
    <property type="match status" value="1"/>
</dbReference>
<dbReference type="Proteomes" id="UP000886595">
    <property type="component" value="Unassembled WGS sequence"/>
</dbReference>
<feature type="chain" id="PRO_5036485671" description="Ionotropic glutamate receptor C-terminal domain-containing protein" evidence="16">
    <location>
        <begin position="28"/>
        <end position="615"/>
    </location>
</feature>
<reference evidence="18 19" key="1">
    <citation type="submission" date="2020-02" db="EMBL/GenBank/DDBJ databases">
        <authorList>
            <person name="Ma Q."/>
            <person name="Huang Y."/>
            <person name="Song X."/>
            <person name="Pei D."/>
        </authorList>
    </citation>
    <scope>NUCLEOTIDE SEQUENCE [LARGE SCALE GENOMIC DNA]</scope>
    <source>
        <strain evidence="18">Sxm20200214</strain>
        <tissue evidence="18">Leaf</tissue>
    </source>
</reference>
<dbReference type="Gene3D" id="3.40.190.10">
    <property type="entry name" value="Periplasmic binding protein-like II"/>
    <property type="match status" value="1"/>
</dbReference>
<dbReference type="SMART" id="SM00079">
    <property type="entry name" value="PBPe"/>
    <property type="match status" value="1"/>
</dbReference>
<evidence type="ECO:0000256" key="13">
    <source>
        <dbReference type="ARBA" id="ARBA00023303"/>
    </source>
</evidence>
<keyword evidence="9 15" id="KW-0472">Membrane</keyword>
<dbReference type="InterPro" id="IPR019594">
    <property type="entry name" value="Glu/Gly-bd"/>
</dbReference>
<dbReference type="Gene3D" id="1.10.287.70">
    <property type="match status" value="1"/>
</dbReference>
<evidence type="ECO:0000256" key="7">
    <source>
        <dbReference type="ARBA" id="ARBA00022989"/>
    </source>
</evidence>
<evidence type="ECO:0000256" key="10">
    <source>
        <dbReference type="ARBA" id="ARBA00023170"/>
    </source>
</evidence>
<evidence type="ECO:0000256" key="6">
    <source>
        <dbReference type="ARBA" id="ARBA00022729"/>
    </source>
</evidence>
<comment type="subunit">
    <text evidence="3">May form heteromers.</text>
</comment>
<evidence type="ECO:0000313" key="19">
    <source>
        <dbReference type="Proteomes" id="UP000886595"/>
    </source>
</evidence>
<dbReference type="EMBL" id="JAAMPC010000014">
    <property type="protein sequence ID" value="KAG2261189.1"/>
    <property type="molecule type" value="Genomic_DNA"/>
</dbReference>
<dbReference type="GO" id="GO:0016020">
    <property type="term" value="C:membrane"/>
    <property type="evidence" value="ECO:0007669"/>
    <property type="project" value="UniProtKB-SubCell"/>
</dbReference>
<dbReference type="Pfam" id="PF10613">
    <property type="entry name" value="Lig_chan-Glu_bd"/>
    <property type="match status" value="1"/>
</dbReference>
<keyword evidence="8" id="KW-0406">Ion transport</keyword>
<evidence type="ECO:0000256" key="5">
    <source>
        <dbReference type="ARBA" id="ARBA00022692"/>
    </source>
</evidence>
<evidence type="ECO:0000313" key="18">
    <source>
        <dbReference type="EMBL" id="KAG2261189.1"/>
    </source>
</evidence>
<evidence type="ECO:0000256" key="12">
    <source>
        <dbReference type="ARBA" id="ARBA00023286"/>
    </source>
</evidence>
<evidence type="ECO:0000256" key="16">
    <source>
        <dbReference type="SAM" id="SignalP"/>
    </source>
</evidence>
<evidence type="ECO:0000256" key="2">
    <source>
        <dbReference type="ARBA" id="ARBA00008685"/>
    </source>
</evidence>
<keyword evidence="12" id="KW-1071">Ligand-gated ion channel</keyword>
<name>A0A8X7Q4X6_BRACI</name>
<feature type="domain" description="Ionotropic glutamate receptor C-terminal" evidence="17">
    <location>
        <begin position="456"/>
        <end position="605"/>
    </location>
</feature>
<keyword evidence="11" id="KW-0325">Glycoprotein</keyword>
<dbReference type="Gene3D" id="3.40.50.2300">
    <property type="match status" value="2"/>
</dbReference>
<comment type="similarity">
    <text evidence="2">Belongs to the glutamate-gated ion channel (TC 1.A.10.1) family.</text>
</comment>
<keyword evidence="13" id="KW-0407">Ion channel</keyword>
<keyword evidence="6 16" id="KW-0732">Signal</keyword>
<dbReference type="SUPFAM" id="SSF53850">
    <property type="entry name" value="Periplasmic binding protein-like II"/>
    <property type="match status" value="1"/>
</dbReference>
<keyword evidence="5 15" id="KW-0812">Transmembrane</keyword>
<feature type="transmembrane region" description="Helical" evidence="15">
    <location>
        <begin position="563"/>
        <end position="581"/>
    </location>
</feature>
<evidence type="ECO:0000256" key="11">
    <source>
        <dbReference type="ARBA" id="ARBA00023180"/>
    </source>
</evidence>
<protein>
    <recommendedName>
        <fullName evidence="17">Ionotropic glutamate receptor C-terminal domain-containing protein</fullName>
    </recommendedName>
</protein>
<feature type="signal peptide" evidence="16">
    <location>
        <begin position="1"/>
        <end position="27"/>
    </location>
</feature>
<dbReference type="PANTHER" id="PTHR34836">
    <property type="entry name" value="OS06G0188250 PROTEIN"/>
    <property type="match status" value="1"/>
</dbReference>
<organism evidence="18 19">
    <name type="scientific">Brassica carinata</name>
    <name type="common">Ethiopian mustard</name>
    <name type="synonym">Abyssinian cabbage</name>
    <dbReference type="NCBI Taxonomy" id="52824"/>
    <lineage>
        <taxon>Eukaryota</taxon>
        <taxon>Viridiplantae</taxon>
        <taxon>Streptophyta</taxon>
        <taxon>Embryophyta</taxon>
        <taxon>Tracheophyta</taxon>
        <taxon>Spermatophyta</taxon>
        <taxon>Magnoliopsida</taxon>
        <taxon>eudicotyledons</taxon>
        <taxon>Gunneridae</taxon>
        <taxon>Pentapetalae</taxon>
        <taxon>rosids</taxon>
        <taxon>malvids</taxon>
        <taxon>Brassicales</taxon>
        <taxon>Brassicaceae</taxon>
        <taxon>Brassiceae</taxon>
        <taxon>Brassica</taxon>
    </lineage>
</organism>
<evidence type="ECO:0000256" key="3">
    <source>
        <dbReference type="ARBA" id="ARBA00011095"/>
    </source>
</evidence>
<dbReference type="SUPFAM" id="SSF53822">
    <property type="entry name" value="Periplasmic binding protein-like I"/>
    <property type="match status" value="1"/>
</dbReference>
<evidence type="ECO:0000256" key="15">
    <source>
        <dbReference type="SAM" id="Phobius"/>
    </source>
</evidence>
<dbReference type="InterPro" id="IPR001828">
    <property type="entry name" value="ANF_lig-bd_rcpt"/>
</dbReference>
<evidence type="ECO:0000259" key="17">
    <source>
        <dbReference type="SMART" id="SM00079"/>
    </source>
</evidence>
<accession>A0A8X7Q4X6</accession>
<comment type="function">
    <text evidence="14">Glutamate-gated receptor that probably acts as a non-selective cation channel. May be involved in light-signal transduction and calcium homeostasis via the regulation of calcium influx into cells.</text>
</comment>